<comment type="caution">
    <text evidence="1">The sequence shown here is derived from an EMBL/GenBank/DDBJ whole genome shotgun (WGS) entry which is preliminary data.</text>
</comment>
<sequence length="283" mass="32873">MYADDIKIYGIYSRENSNQVRSALQASLANLAEWASNWNVTINFNKSSILHLGPGSTIDYAVNGLVLKSCSTTKDLGVVVDNTLKFSKHVDHCVGKAYSTLFLLLRNIRSNNPRLLTRLFKAFVIPHLEYCSQVWNPFLKRDVDKIERVQKTFTRLLFKRLSPYGAIPCYHDRLQKLNMKSLCERRALADLVFGFKVLRKEMKLRASKYWLFKPTSVRTGGFNLYYAKIQQKSFLCMFNNVFYRLARWFQLLPQDALKAQNGKAFREKLKQLDLSRLLNIACY</sequence>
<keyword evidence="2" id="KW-1185">Reference proteome</keyword>
<dbReference type="PANTHER" id="PTHR33332">
    <property type="entry name" value="REVERSE TRANSCRIPTASE DOMAIN-CONTAINING PROTEIN"/>
    <property type="match status" value="1"/>
</dbReference>
<dbReference type="PRINTS" id="PR01345">
    <property type="entry name" value="CERVTRCPTASE"/>
</dbReference>
<organism evidence="1 2">
    <name type="scientific">Ancylostoma ceylanicum</name>
    <dbReference type="NCBI Taxonomy" id="53326"/>
    <lineage>
        <taxon>Eukaryota</taxon>
        <taxon>Metazoa</taxon>
        <taxon>Ecdysozoa</taxon>
        <taxon>Nematoda</taxon>
        <taxon>Chromadorea</taxon>
        <taxon>Rhabditida</taxon>
        <taxon>Rhabditina</taxon>
        <taxon>Rhabditomorpha</taxon>
        <taxon>Strongyloidea</taxon>
        <taxon>Ancylostomatidae</taxon>
        <taxon>Ancylostomatinae</taxon>
        <taxon>Ancylostoma</taxon>
    </lineage>
</organism>
<reference evidence="2" key="1">
    <citation type="journal article" date="2015" name="Nat. Genet.">
        <title>The genome and transcriptome of the zoonotic hookworm Ancylostoma ceylanicum identify infection-specific gene families.</title>
        <authorList>
            <person name="Schwarz E.M."/>
            <person name="Hu Y."/>
            <person name="Antoshechkin I."/>
            <person name="Miller M.M."/>
            <person name="Sternberg P.W."/>
            <person name="Aroian R.V."/>
        </authorList>
    </citation>
    <scope>NUCLEOTIDE SEQUENCE</scope>
    <source>
        <strain evidence="2">HY135</strain>
    </source>
</reference>
<dbReference type="OrthoDB" id="5873437at2759"/>
<proteinExistence type="predicted"/>
<accession>A0A016VQQ6</accession>
<gene>
    <name evidence="1" type="primary">Acey_s0006.g3098</name>
    <name evidence="1" type="ORF">Y032_0006g3098</name>
</gene>
<dbReference type="STRING" id="53326.A0A016VQQ6"/>
<evidence type="ECO:0000313" key="2">
    <source>
        <dbReference type="Proteomes" id="UP000024635"/>
    </source>
</evidence>
<protein>
    <recommendedName>
        <fullName evidence="3">Reverse transcriptase domain-containing protein</fullName>
    </recommendedName>
</protein>
<dbReference type="Proteomes" id="UP000024635">
    <property type="component" value="Unassembled WGS sequence"/>
</dbReference>
<evidence type="ECO:0008006" key="3">
    <source>
        <dbReference type="Google" id="ProtNLM"/>
    </source>
</evidence>
<name>A0A016VQQ6_9BILA</name>
<evidence type="ECO:0000313" key="1">
    <source>
        <dbReference type="EMBL" id="EYC29646.1"/>
    </source>
</evidence>
<dbReference type="EMBL" id="JARK01001342">
    <property type="protein sequence ID" value="EYC29646.1"/>
    <property type="molecule type" value="Genomic_DNA"/>
</dbReference>
<dbReference type="AlphaFoldDB" id="A0A016VQQ6"/>